<dbReference type="Gene3D" id="1.10.1760.20">
    <property type="match status" value="1"/>
</dbReference>
<dbReference type="Proteomes" id="UP000027665">
    <property type="component" value="Unassembled WGS sequence"/>
</dbReference>
<evidence type="ECO:0000313" key="3">
    <source>
        <dbReference type="Proteomes" id="UP000027665"/>
    </source>
</evidence>
<keyword evidence="1" id="KW-1133">Transmembrane helix</keyword>
<gene>
    <name evidence="2" type="ORF">EH55_02500</name>
</gene>
<protein>
    <recommendedName>
        <fullName evidence="4">Heptaprenyl diphosphate synthase</fullName>
    </recommendedName>
</protein>
<proteinExistence type="predicted"/>
<keyword evidence="1" id="KW-0472">Membrane</keyword>
<dbReference type="eggNOG" id="COG4769">
    <property type="taxonomic scope" value="Bacteria"/>
</dbReference>
<dbReference type="InterPro" id="IPR014535">
    <property type="entry name" value="Hpre_diP_synt_I"/>
</dbReference>
<organism evidence="2 3">
    <name type="scientific">Synergistes jonesii</name>
    <dbReference type="NCBI Taxonomy" id="2754"/>
    <lineage>
        <taxon>Bacteria</taxon>
        <taxon>Thermotogati</taxon>
        <taxon>Synergistota</taxon>
        <taxon>Synergistia</taxon>
        <taxon>Synergistales</taxon>
        <taxon>Synergistaceae</taxon>
        <taxon>Synergistes</taxon>
    </lineage>
</organism>
<reference evidence="2 3" key="1">
    <citation type="submission" date="2014-04" db="EMBL/GenBank/DDBJ databases">
        <title>Draft Genome Sequence of Synergistes jonesii.</title>
        <authorList>
            <person name="Coil D.A."/>
            <person name="Eisen J.A."/>
            <person name="Holland-Moritz H.E."/>
        </authorList>
    </citation>
    <scope>NUCLEOTIDE SEQUENCE [LARGE SCALE GENOMIC DNA]</scope>
    <source>
        <strain evidence="2 3">78-1</strain>
    </source>
</reference>
<name>A0A073IQM6_9BACT</name>
<evidence type="ECO:0000256" key="1">
    <source>
        <dbReference type="SAM" id="Phobius"/>
    </source>
</evidence>
<accession>A0A073IQM6</accession>
<dbReference type="Pfam" id="PF07456">
    <property type="entry name" value="Hpre_diP_synt_I"/>
    <property type="match status" value="1"/>
</dbReference>
<feature type="transmembrane region" description="Helical" evidence="1">
    <location>
        <begin position="123"/>
        <end position="144"/>
    </location>
</feature>
<sequence>MTGLFTACAFAVNMAESALPMPLPGAKLGLANAVALCALVLLGTKEAFCVTVLRVTLAWLASGNLFSFACSICGAVPAVAAMALLYKKFGAEFSLPWISVAGAWTFNAGQVAVVSYIVGDARIAFYILPLFAAGTAAGWASGLLSRSVCRRIGGDKIENFH</sequence>
<dbReference type="InterPro" id="IPR010898">
    <property type="entry name" value="Hpre_diP_synth_I"/>
</dbReference>
<dbReference type="AlphaFoldDB" id="A0A073IQM6"/>
<dbReference type="EMBL" id="JMKI01000021">
    <property type="protein sequence ID" value="KEJ92648.1"/>
    <property type="molecule type" value="Genomic_DNA"/>
</dbReference>
<dbReference type="PIRSF" id="PIRSF027391">
    <property type="entry name" value="Hpre_diP_synt_I"/>
    <property type="match status" value="1"/>
</dbReference>
<dbReference type="STRING" id="2754.EH55_02500"/>
<evidence type="ECO:0000313" key="2">
    <source>
        <dbReference type="EMBL" id="KEJ92648.1"/>
    </source>
</evidence>
<feature type="transmembrane region" description="Helical" evidence="1">
    <location>
        <begin position="65"/>
        <end position="86"/>
    </location>
</feature>
<keyword evidence="1" id="KW-0812">Transmembrane</keyword>
<keyword evidence="3" id="KW-1185">Reference proteome</keyword>
<evidence type="ECO:0008006" key="4">
    <source>
        <dbReference type="Google" id="ProtNLM"/>
    </source>
</evidence>
<comment type="caution">
    <text evidence="2">The sequence shown here is derived from an EMBL/GenBank/DDBJ whole genome shotgun (WGS) entry which is preliminary data.</text>
</comment>